<dbReference type="RefSeq" id="WP_009650104.1">
    <property type="nucleotide sequence ID" value="NC_009715.2"/>
</dbReference>
<reference evidence="1" key="1">
    <citation type="submission" date="2016-07" db="EMBL/GenBank/DDBJ databases">
        <title>Comparative genomics of the Campylobacter concisus group.</title>
        <authorList>
            <person name="Miller W.G."/>
            <person name="Yee E."/>
            <person name="Chapman M.H."/>
            <person name="Huynh S."/>
            <person name="Bono J.L."/>
            <person name="On S.L.W."/>
            <person name="StLeger J."/>
            <person name="Foster G."/>
            <person name="Parker C.T."/>
        </authorList>
    </citation>
    <scope>NUCLEOTIDE SEQUENCE</scope>
    <source>
        <strain evidence="1">525.92</strain>
    </source>
</reference>
<evidence type="ECO:0000313" key="2">
    <source>
        <dbReference type="Proteomes" id="UP000006380"/>
    </source>
</evidence>
<proteinExistence type="predicted"/>
<dbReference type="EMBL" id="CP000767">
    <property type="protein sequence ID" value="EAU00681.1"/>
    <property type="molecule type" value="Genomic_DNA"/>
</dbReference>
<dbReference type="STRING" id="360105.CCV52592_1593"/>
<name>A7GXP6_CAMC5</name>
<dbReference type="HOGENOM" id="CLU_254087_0_0_7"/>
<protein>
    <submittedName>
        <fullName evidence="1">Uncharacterized protein</fullName>
    </submittedName>
</protein>
<evidence type="ECO:0000313" key="1">
    <source>
        <dbReference type="EMBL" id="EAU00681.1"/>
    </source>
</evidence>
<dbReference type="Proteomes" id="UP000006380">
    <property type="component" value="Chromosome"/>
</dbReference>
<organism evidence="1 2">
    <name type="scientific">Campylobacter curvus (strain 525.92)</name>
    <dbReference type="NCBI Taxonomy" id="360105"/>
    <lineage>
        <taxon>Bacteria</taxon>
        <taxon>Pseudomonadati</taxon>
        <taxon>Campylobacterota</taxon>
        <taxon>Epsilonproteobacteria</taxon>
        <taxon>Campylobacterales</taxon>
        <taxon>Campylobacteraceae</taxon>
        <taxon>Campylobacter</taxon>
    </lineage>
</organism>
<accession>A7GXP6</accession>
<gene>
    <name evidence="1" type="ORF">CCV52592_1593</name>
</gene>
<keyword evidence="2" id="KW-1185">Reference proteome</keyword>
<dbReference type="OrthoDB" id="5363773at2"/>
<dbReference type="AlphaFoldDB" id="A7GXP6"/>
<sequence length="1268" mass="139181">MRILKILILTLILGQALFAVNDLNGLSHNIVRKDYQGELGFVDLKGYESLTPRDSGKTRRINGDIEVIGATISVPKNGGFDYEPSRRDIYVSSLTDVRFLKENPKYQTNSSYAKFNFSKPKNQNGQEVAVDIKAKDVVFARLYWAGGMSSSGWQGNPNQANLTTTFFNLIKDFNKIKFGTPDGKYYDFTASQTDTRWYGSFTRKGMQFMYHTSYDVTTIIQSMGDLVLNNATFSAGNIKSSEGQPGGIRMFRDGDWLGEYNGYAFSGHYGGWSLVVVYDLKDDTKAKAKNVTVFDGLYILAPIHNIGVKETKVKFDGFYTPSNGDIKSSLTVLAFGAKKEVNSENIMIKKGSRYEVVTSANNPAGGQFNSTITKFGNYVDSNKKYNNQMDLDTYDISNHITNRQYEAEVALQANVIQNGVTTLGDRANISFVAFSTDVYIPHVCYDEKLLLQSKDGGGFKELAKKGSGAPTPAKEGDTLRSQVTILNQGNETAENISISTNISDKTGTYSPNSTYVKPYASGGFSISASDKVNDNSGLQKHIGKDLQFFVGQNASSGSGGNLAKNNKAFIQYDLTLKNKFEETGYLAKFSNKSIKLEYNGAIKKCEQVEYALKIIKDQNPHDFIPTTVADPKDTDKLSIYTQLANKPFDLNIVHTKGGKIAQAEDDVELDVKIVDQCTSDESLIAGAAPIKKATFTSTQSVAKIKDITIEKPYTSLHVKLYYTDPINHKVKTSCESYDPFAVRPKEFKLYDTQKKTASLPLSLTGGLGYKNVGLIATDAKNQPAKGYTSLLETSGNNIVSFLPELPSTCVISESLKKELVSNLLKAEFTNSNTAVGSLKRNIKGAARASDDSFYYPDIGDAKLIVIDGSYTAVDQANGDCIAGSDTATKDTSGKIGCNIALKTPTFKFLPKDLLISDFKISDFGNNMTYLSNSADMAAAASFDLTARLGNDKTARLYSKGCYSKNAKFTISTDKIIKDYTDNKSAALTDDDNGKKRLNDEILFFSDNISAAKKSAGVAANDGSYEVLADGFKDGTSKNRILFNFARLTNLAKNPFKATSDIFNFQNIYDTDGVKGATYTKPAAANLTSAKFYYGRVYAPYYEGPKSGFDADVYYGVYCDNCSADYVPTGYGSSWEKMPSTTSWYVNPLHDTNKGYVSKYESAASSNITRINSAPSATVPTITSGKESVNLRNTRATMDLIKMTAPQWLIHDAFDEKATTSDFNVKFIDKGKWAGKALRPDGKQDNVGEIIGGSDLKNLDDKTNRRIEW</sequence>
<dbReference type="KEGG" id="ccv:CCV52592_1593"/>